<dbReference type="InParanoid" id="A0A0D1XQ83"/>
<evidence type="ECO:0000256" key="3">
    <source>
        <dbReference type="ARBA" id="ARBA00022833"/>
    </source>
</evidence>
<dbReference type="SUPFAM" id="SSF51316">
    <property type="entry name" value="Mss4-like"/>
    <property type="match status" value="1"/>
</dbReference>
<dbReference type="Proteomes" id="UP000053259">
    <property type="component" value="Unassembled WGS sequence"/>
</dbReference>
<keyword evidence="4" id="KW-0456">Lyase</keyword>
<protein>
    <recommendedName>
        <fullName evidence="5">CENP-V/GFA domain-containing protein</fullName>
    </recommendedName>
</protein>
<dbReference type="PROSITE" id="PS51891">
    <property type="entry name" value="CENP_V_GFA"/>
    <property type="match status" value="1"/>
</dbReference>
<dbReference type="GO" id="GO:0046872">
    <property type="term" value="F:metal ion binding"/>
    <property type="evidence" value="ECO:0007669"/>
    <property type="project" value="UniProtKB-KW"/>
</dbReference>
<dbReference type="InterPro" id="IPR006913">
    <property type="entry name" value="CENP-V/GFA"/>
</dbReference>
<proteinExistence type="inferred from homology"/>
<comment type="similarity">
    <text evidence="1">Belongs to the Gfa family.</text>
</comment>
<dbReference type="VEuPathDB" id="FungiDB:PV09_04477"/>
<gene>
    <name evidence="6" type="ORF">PV09_04477</name>
</gene>
<dbReference type="HOGENOM" id="CLU_681865_0_0_1"/>
<reference evidence="6 7" key="1">
    <citation type="submission" date="2015-01" db="EMBL/GenBank/DDBJ databases">
        <title>The Genome Sequence of Ochroconis gallopava CBS43764.</title>
        <authorList>
            <consortium name="The Broad Institute Genomics Platform"/>
            <person name="Cuomo C."/>
            <person name="de Hoog S."/>
            <person name="Gorbushina A."/>
            <person name="Stielow B."/>
            <person name="Teixiera M."/>
            <person name="Abouelleil A."/>
            <person name="Chapman S.B."/>
            <person name="Priest M."/>
            <person name="Young S.K."/>
            <person name="Wortman J."/>
            <person name="Nusbaum C."/>
            <person name="Birren B."/>
        </authorList>
    </citation>
    <scope>NUCLEOTIDE SEQUENCE [LARGE SCALE GENOMIC DNA]</scope>
    <source>
        <strain evidence="6 7">CBS 43764</strain>
    </source>
</reference>
<evidence type="ECO:0000313" key="6">
    <source>
        <dbReference type="EMBL" id="KIW04751.1"/>
    </source>
</evidence>
<evidence type="ECO:0000256" key="1">
    <source>
        <dbReference type="ARBA" id="ARBA00005495"/>
    </source>
</evidence>
<dbReference type="Gene3D" id="3.90.1590.10">
    <property type="entry name" value="glutathione-dependent formaldehyde- activating enzyme (gfa)"/>
    <property type="match status" value="1"/>
</dbReference>
<dbReference type="OrthoDB" id="5290969at2759"/>
<keyword evidence="2" id="KW-0479">Metal-binding</keyword>
<dbReference type="InterPro" id="IPR011057">
    <property type="entry name" value="Mss4-like_sf"/>
</dbReference>
<dbReference type="PANTHER" id="PTHR33337">
    <property type="entry name" value="GFA DOMAIN-CONTAINING PROTEIN"/>
    <property type="match status" value="1"/>
</dbReference>
<evidence type="ECO:0000256" key="4">
    <source>
        <dbReference type="ARBA" id="ARBA00023239"/>
    </source>
</evidence>
<feature type="domain" description="CENP-V/GFA" evidence="5">
    <location>
        <begin position="217"/>
        <end position="352"/>
    </location>
</feature>
<keyword evidence="3" id="KW-0862">Zinc</keyword>
<dbReference type="PANTHER" id="PTHR33337:SF3">
    <property type="entry name" value="CENP-V_GFA DOMAIN-CONTAINING PROTEIN"/>
    <property type="match status" value="1"/>
</dbReference>
<keyword evidence="7" id="KW-1185">Reference proteome</keyword>
<organism evidence="6 7">
    <name type="scientific">Verruconis gallopava</name>
    <dbReference type="NCBI Taxonomy" id="253628"/>
    <lineage>
        <taxon>Eukaryota</taxon>
        <taxon>Fungi</taxon>
        <taxon>Dikarya</taxon>
        <taxon>Ascomycota</taxon>
        <taxon>Pezizomycotina</taxon>
        <taxon>Dothideomycetes</taxon>
        <taxon>Pleosporomycetidae</taxon>
        <taxon>Venturiales</taxon>
        <taxon>Sympoventuriaceae</taxon>
        <taxon>Verruconis</taxon>
    </lineage>
</organism>
<sequence>MTSTLLNDPEQIATLRRQLFNLTDEIVLSKHDWQAMWPFVDNMWVERNASRAKDRQQFNCRIWRNDSDKKAGSGRRNRVRRDVEPCGMKMYVIRKDDNVVISRCPGRTHDVKEHNHDLSYLDKVKTPSAIMRIAADIMSAGKTPGEAVKEIRNLPIVQALEKDGGLYIDTNRVRNAHKASTNANYAAIQRRNFFAAPSSVGAPDTAVMGSAASIGHDPGLHVSCQCGAAQFATPFAKPLDLYLCHCLDCQKQSASAYGTSAIYPADFLFPLSASLRDQLTLYRRPSKHGGTVECYFCKTCGSHLFHRRVEADGTPHTTVSIKGGVIEGLDWANPTHIWTSRAVVSVPPQSWRESPEPSLSQPMNRAKDALAIGSALIGETQEPAKMDSVDAAINPDLPTFSFPS</sequence>
<dbReference type="GO" id="GO:0016846">
    <property type="term" value="F:carbon-sulfur lyase activity"/>
    <property type="evidence" value="ECO:0007669"/>
    <property type="project" value="InterPro"/>
</dbReference>
<dbReference type="GeneID" id="27312450"/>
<evidence type="ECO:0000256" key="2">
    <source>
        <dbReference type="ARBA" id="ARBA00022723"/>
    </source>
</evidence>
<dbReference type="AlphaFoldDB" id="A0A0D1XQ83"/>
<dbReference type="RefSeq" id="XP_016214620.1">
    <property type="nucleotide sequence ID" value="XM_016357828.1"/>
</dbReference>
<dbReference type="Pfam" id="PF04828">
    <property type="entry name" value="GFA"/>
    <property type="match status" value="1"/>
</dbReference>
<accession>A0A0D1XQ83</accession>
<evidence type="ECO:0000313" key="7">
    <source>
        <dbReference type="Proteomes" id="UP000053259"/>
    </source>
</evidence>
<name>A0A0D1XQ83_9PEZI</name>
<dbReference type="EMBL" id="KN847540">
    <property type="protein sequence ID" value="KIW04751.1"/>
    <property type="molecule type" value="Genomic_DNA"/>
</dbReference>
<evidence type="ECO:0000259" key="5">
    <source>
        <dbReference type="PROSITE" id="PS51891"/>
    </source>
</evidence>